<evidence type="ECO:0000259" key="5">
    <source>
        <dbReference type="Pfam" id="PF13407"/>
    </source>
</evidence>
<accession>A0A3N1HQD0</accession>
<name>A0A3N1HQD0_9ACTN</name>
<keyword evidence="3 4" id="KW-0732">Signal</keyword>
<dbReference type="InterPro" id="IPR028082">
    <property type="entry name" value="Peripla_BP_I"/>
</dbReference>
<comment type="subcellular location">
    <subcellularLocation>
        <location evidence="1">Cell envelope</location>
    </subcellularLocation>
</comment>
<dbReference type="PANTHER" id="PTHR46847">
    <property type="entry name" value="D-ALLOSE-BINDING PERIPLASMIC PROTEIN-RELATED"/>
    <property type="match status" value="1"/>
</dbReference>
<keyword evidence="7" id="KW-1185">Reference proteome</keyword>
<comment type="caution">
    <text evidence="6">The sequence shown here is derived from an EMBL/GenBank/DDBJ whole genome shotgun (WGS) entry which is preliminary data.</text>
</comment>
<comment type="similarity">
    <text evidence="2">Belongs to the bacterial solute-binding protein 2 family.</text>
</comment>
<proteinExistence type="inferred from homology"/>
<dbReference type="CDD" id="cd20007">
    <property type="entry name" value="PBP1_ABC_sugar_binding-like"/>
    <property type="match status" value="1"/>
</dbReference>
<protein>
    <submittedName>
        <fullName evidence="6">Monosaccharide ABC transporter substrate-binding protein (CUT2 family)</fullName>
    </submittedName>
</protein>
<evidence type="ECO:0000256" key="1">
    <source>
        <dbReference type="ARBA" id="ARBA00004196"/>
    </source>
</evidence>
<dbReference type="EMBL" id="RJKN01000002">
    <property type="protein sequence ID" value="ROP44728.1"/>
    <property type="molecule type" value="Genomic_DNA"/>
</dbReference>
<evidence type="ECO:0000256" key="2">
    <source>
        <dbReference type="ARBA" id="ARBA00007639"/>
    </source>
</evidence>
<organism evidence="6 7">
    <name type="scientific">Pseudokineococcus lusitanus</name>
    <dbReference type="NCBI Taxonomy" id="763993"/>
    <lineage>
        <taxon>Bacteria</taxon>
        <taxon>Bacillati</taxon>
        <taxon>Actinomycetota</taxon>
        <taxon>Actinomycetes</taxon>
        <taxon>Kineosporiales</taxon>
        <taxon>Kineosporiaceae</taxon>
        <taxon>Pseudokineococcus</taxon>
    </lineage>
</organism>
<feature type="domain" description="Periplasmic binding protein" evidence="5">
    <location>
        <begin position="50"/>
        <end position="304"/>
    </location>
</feature>
<evidence type="ECO:0000313" key="6">
    <source>
        <dbReference type="EMBL" id="ROP44728.1"/>
    </source>
</evidence>
<feature type="signal peptide" evidence="4">
    <location>
        <begin position="1"/>
        <end position="25"/>
    </location>
</feature>
<dbReference type="InParanoid" id="A0A3N1HQD0"/>
<evidence type="ECO:0000313" key="7">
    <source>
        <dbReference type="Proteomes" id="UP000276232"/>
    </source>
</evidence>
<dbReference type="PROSITE" id="PS51257">
    <property type="entry name" value="PROKAR_LIPOPROTEIN"/>
    <property type="match status" value="1"/>
</dbReference>
<dbReference type="Pfam" id="PF13407">
    <property type="entry name" value="Peripla_BP_4"/>
    <property type="match status" value="1"/>
</dbReference>
<sequence length="336" mass="33579">MRRNNVVLTVGMAAALVMTMSACGAAEGNAPAGSTGASAGGDDGEAKSITFIQGVAGDNFYISMQCAAEAAAEAAGAELDTQGPQKFDPTLQTPILTSAIAAGPDAIMIAPTDVTAMQQPLQQAADAGIKVVLVDTTVSDPSMAVSQISSDNVGGGEAAFDAIKQLAPDGGKVLVIDNQPGISTTEARTKGFTEAAAADGSYPSVGVQYSKNEPAVAAQLVTAALAKDPDIVGIFATNLFSAEGAATGVRQAGKDGEVKIVGFDAGPDQVEALEAGTVQALIAQQPGTIGEDGVEQALAAIDGEPTEAEIQTGFTIITADNLDSPESQAAVYKASC</sequence>
<gene>
    <name evidence="6" type="ORF">EDC03_0854</name>
</gene>
<dbReference type="GO" id="GO:0030246">
    <property type="term" value="F:carbohydrate binding"/>
    <property type="evidence" value="ECO:0007669"/>
    <property type="project" value="UniProtKB-ARBA"/>
</dbReference>
<dbReference type="GO" id="GO:0030313">
    <property type="term" value="C:cell envelope"/>
    <property type="evidence" value="ECO:0007669"/>
    <property type="project" value="UniProtKB-SubCell"/>
</dbReference>
<dbReference type="AlphaFoldDB" id="A0A3N1HQD0"/>
<dbReference type="PANTHER" id="PTHR46847:SF1">
    <property type="entry name" value="D-ALLOSE-BINDING PERIPLASMIC PROTEIN-RELATED"/>
    <property type="match status" value="1"/>
</dbReference>
<dbReference type="Proteomes" id="UP000276232">
    <property type="component" value="Unassembled WGS sequence"/>
</dbReference>
<dbReference type="Gene3D" id="3.40.50.2300">
    <property type="match status" value="2"/>
</dbReference>
<dbReference type="SUPFAM" id="SSF53822">
    <property type="entry name" value="Periplasmic binding protein-like I"/>
    <property type="match status" value="1"/>
</dbReference>
<evidence type="ECO:0000256" key="3">
    <source>
        <dbReference type="ARBA" id="ARBA00022729"/>
    </source>
</evidence>
<feature type="chain" id="PRO_5018134850" evidence="4">
    <location>
        <begin position="26"/>
        <end position="336"/>
    </location>
</feature>
<reference evidence="6 7" key="1">
    <citation type="journal article" date="2015" name="Stand. Genomic Sci.">
        <title>Genomic Encyclopedia of Bacterial and Archaeal Type Strains, Phase III: the genomes of soil and plant-associated and newly described type strains.</title>
        <authorList>
            <person name="Whitman W.B."/>
            <person name="Woyke T."/>
            <person name="Klenk H.P."/>
            <person name="Zhou Y."/>
            <person name="Lilburn T.G."/>
            <person name="Beck B.J."/>
            <person name="De Vos P."/>
            <person name="Vandamme P."/>
            <person name="Eisen J.A."/>
            <person name="Garrity G."/>
            <person name="Hugenholtz P."/>
            <person name="Kyrpides N.C."/>
        </authorList>
    </citation>
    <scope>NUCLEOTIDE SEQUENCE [LARGE SCALE GENOMIC DNA]</scope>
    <source>
        <strain evidence="6 7">CECT 7306</strain>
    </source>
</reference>
<evidence type="ECO:0000256" key="4">
    <source>
        <dbReference type="SAM" id="SignalP"/>
    </source>
</evidence>
<dbReference type="InterPro" id="IPR025997">
    <property type="entry name" value="SBP_2_dom"/>
</dbReference>
<dbReference type="OrthoDB" id="9800520at2"/>